<dbReference type="AlphaFoldDB" id="A0A5B7FW11"/>
<comment type="pathway">
    <text evidence="1">Phospholipid metabolism; phosphatidylcholine biosynthesis; phosphatidylcholine from phosphocholine: step 1/2.</text>
</comment>
<dbReference type="UniPathway" id="UPA00753">
    <property type="reaction ID" value="UER00739"/>
</dbReference>
<dbReference type="EC" id="2.7.7.15" evidence="2"/>
<feature type="domain" description="Cytidyltransferase-like" evidence="4">
    <location>
        <begin position="61"/>
        <end position="144"/>
    </location>
</feature>
<evidence type="ECO:0000256" key="3">
    <source>
        <dbReference type="SAM" id="MobiDB-lite"/>
    </source>
</evidence>
<dbReference type="EMBL" id="VSRR010008701">
    <property type="protein sequence ID" value="MPC49153.1"/>
    <property type="molecule type" value="Genomic_DNA"/>
</dbReference>
<reference evidence="5 6" key="1">
    <citation type="submission" date="2019-05" db="EMBL/GenBank/DDBJ databases">
        <title>Another draft genome of Portunus trituberculatus and its Hox gene families provides insights of decapod evolution.</title>
        <authorList>
            <person name="Jeong J.-H."/>
            <person name="Song I."/>
            <person name="Kim S."/>
            <person name="Choi T."/>
            <person name="Kim D."/>
            <person name="Ryu S."/>
            <person name="Kim W."/>
        </authorList>
    </citation>
    <scope>NUCLEOTIDE SEQUENCE [LARGE SCALE GENOMIC DNA]</scope>
    <source>
        <tissue evidence="5">Muscle</tissue>
    </source>
</reference>
<feature type="region of interest" description="Disordered" evidence="3">
    <location>
        <begin position="1"/>
        <end position="20"/>
    </location>
</feature>
<dbReference type="Gene3D" id="3.40.50.620">
    <property type="entry name" value="HUPs"/>
    <property type="match status" value="1"/>
</dbReference>
<evidence type="ECO:0000313" key="6">
    <source>
        <dbReference type="Proteomes" id="UP000324222"/>
    </source>
</evidence>
<dbReference type="InterPro" id="IPR014729">
    <property type="entry name" value="Rossmann-like_a/b/a_fold"/>
</dbReference>
<keyword evidence="5" id="KW-0548">Nucleotidyltransferase</keyword>
<dbReference type="OrthoDB" id="17102at2759"/>
<keyword evidence="6" id="KW-1185">Reference proteome</keyword>
<name>A0A5B7FW11_PORTR</name>
<accession>A0A5B7FW11</accession>
<evidence type="ECO:0000256" key="1">
    <source>
        <dbReference type="ARBA" id="ARBA00025706"/>
    </source>
</evidence>
<comment type="caution">
    <text evidence="5">The sequence shown here is derived from an EMBL/GenBank/DDBJ whole genome shotgun (WGS) entry which is preliminary data.</text>
</comment>
<dbReference type="InterPro" id="IPR045049">
    <property type="entry name" value="Pcy1-like"/>
</dbReference>
<dbReference type="InterPro" id="IPR004821">
    <property type="entry name" value="Cyt_trans-like"/>
</dbReference>
<dbReference type="Proteomes" id="UP000324222">
    <property type="component" value="Unassembled WGS sequence"/>
</dbReference>
<evidence type="ECO:0000259" key="4">
    <source>
        <dbReference type="Pfam" id="PF01467"/>
    </source>
</evidence>
<dbReference type="Pfam" id="PF01467">
    <property type="entry name" value="CTP_transf_like"/>
    <property type="match status" value="1"/>
</dbReference>
<keyword evidence="5" id="KW-0808">Transferase</keyword>
<dbReference type="GO" id="GO:0004105">
    <property type="term" value="F:choline-phosphate cytidylyltransferase activity"/>
    <property type="evidence" value="ECO:0007669"/>
    <property type="project" value="UniProtKB-EC"/>
</dbReference>
<sequence length="185" mass="21203">MTGVDKETGHRELSSGPTICKPAPFDYDEEAIREREACNYSQKITLEMARAGKAPRAIRVYADGIYDLFHQGHARQLMQAKNLFPNVYLIVGVNSDAMTHERKGRTVMTEDERYEAVRHCRYVDEVITACPWTLDDEFLEKHKAVRGGIRTYAWTSARSHAHHFIHYATASRAQGKHFSKCWSLT</sequence>
<dbReference type="PANTHER" id="PTHR10739:SF13">
    <property type="entry name" value="CHOLINE-PHOSPHATE CYTIDYLYLTRANSFERASE"/>
    <property type="match status" value="1"/>
</dbReference>
<organism evidence="5 6">
    <name type="scientific">Portunus trituberculatus</name>
    <name type="common">Swimming crab</name>
    <name type="synonym">Neptunus trituberculatus</name>
    <dbReference type="NCBI Taxonomy" id="210409"/>
    <lineage>
        <taxon>Eukaryota</taxon>
        <taxon>Metazoa</taxon>
        <taxon>Ecdysozoa</taxon>
        <taxon>Arthropoda</taxon>
        <taxon>Crustacea</taxon>
        <taxon>Multicrustacea</taxon>
        <taxon>Malacostraca</taxon>
        <taxon>Eumalacostraca</taxon>
        <taxon>Eucarida</taxon>
        <taxon>Decapoda</taxon>
        <taxon>Pleocyemata</taxon>
        <taxon>Brachyura</taxon>
        <taxon>Eubrachyura</taxon>
        <taxon>Portunoidea</taxon>
        <taxon>Portunidae</taxon>
        <taxon>Portuninae</taxon>
        <taxon>Portunus</taxon>
    </lineage>
</organism>
<protein>
    <recommendedName>
        <fullName evidence="2">choline-phosphate cytidylyltransferase</fullName>
        <ecNumber evidence="2">2.7.7.15</ecNumber>
    </recommendedName>
</protein>
<dbReference type="GO" id="GO:0031210">
    <property type="term" value="F:phosphatidylcholine binding"/>
    <property type="evidence" value="ECO:0007669"/>
    <property type="project" value="TreeGrafter"/>
</dbReference>
<dbReference type="NCBIfam" id="TIGR00125">
    <property type="entry name" value="cyt_tran_rel"/>
    <property type="match status" value="1"/>
</dbReference>
<dbReference type="SUPFAM" id="SSF52374">
    <property type="entry name" value="Nucleotidylyl transferase"/>
    <property type="match status" value="1"/>
</dbReference>
<gene>
    <name evidence="5" type="primary">F08C6.2</name>
    <name evidence="5" type="ORF">E2C01_042948</name>
</gene>
<feature type="compositionally biased region" description="Basic and acidic residues" evidence="3">
    <location>
        <begin position="1"/>
        <end position="13"/>
    </location>
</feature>
<proteinExistence type="predicted"/>
<evidence type="ECO:0000256" key="2">
    <source>
        <dbReference type="ARBA" id="ARBA00026101"/>
    </source>
</evidence>
<evidence type="ECO:0000313" key="5">
    <source>
        <dbReference type="EMBL" id="MPC49153.1"/>
    </source>
</evidence>
<dbReference type="PANTHER" id="PTHR10739">
    <property type="entry name" value="CYTIDYLYLTRANSFERASE"/>
    <property type="match status" value="1"/>
</dbReference>